<keyword evidence="1" id="KW-1133">Transmembrane helix</keyword>
<dbReference type="KEGG" id="pfla:Pflav_025630"/>
<evidence type="ECO:0000313" key="2">
    <source>
        <dbReference type="EMBL" id="BCB76153.1"/>
    </source>
</evidence>
<protein>
    <submittedName>
        <fullName evidence="2">Uncharacterized protein</fullName>
    </submittedName>
</protein>
<dbReference type="RefSeq" id="WP_173036272.1">
    <property type="nucleotide sequence ID" value="NZ_AP022870.1"/>
</dbReference>
<sequence length="435" mass="44715">MLSPARLARRPAGLACLVAAPILLTAATAVDPAVGDVEFGPAIAADPGAARLHTMLLHWSWVLFVPGLLALLAPIRRRGRVLATIAWPAVVLGLTTFAGLTLSDYFGLAVLEVTDVATFERVEEQVGQYGWLAAGWQVPGLLGWALALLLTPLAAARAGHTGWWYPATAVPGFVLYLLFAIEEPPLSLAGPALLTVANVVLAARLWSPASLDGEAAGEGFAAFRRTIGVVCLIGAPLALAAGMATLPGGAFHISADFASDPAAAQASAFFLHLAWLLFIPAVIEVTGRLTGRGWRFAQVAGAVALLGLLHFNGLMVGDYAGLAAEQVLDPARVEAVAARVEGYASLSLGVAMPGMLGALLGLILVPVAAARAGFVRWPVPVLAGVGVVAFFMLTVGRVPGLVAPLLLLAAYGLLARATATPAGARPESAPLPATF</sequence>
<gene>
    <name evidence="2" type="ORF">Pflav_025630</name>
</gene>
<dbReference type="Proteomes" id="UP000502508">
    <property type="component" value="Chromosome"/>
</dbReference>
<feature type="transmembrane region" description="Helical" evidence="1">
    <location>
        <begin position="85"/>
        <end position="108"/>
    </location>
</feature>
<evidence type="ECO:0000256" key="1">
    <source>
        <dbReference type="SAM" id="Phobius"/>
    </source>
</evidence>
<evidence type="ECO:0000313" key="3">
    <source>
        <dbReference type="Proteomes" id="UP000502508"/>
    </source>
</evidence>
<reference evidence="2 3" key="2">
    <citation type="submission" date="2020-03" db="EMBL/GenBank/DDBJ databases">
        <authorList>
            <person name="Ichikawa N."/>
            <person name="Kimura A."/>
            <person name="Kitahashi Y."/>
            <person name="Uohara A."/>
        </authorList>
    </citation>
    <scope>NUCLEOTIDE SEQUENCE [LARGE SCALE GENOMIC DNA]</scope>
    <source>
        <strain evidence="2 3">NBRC 107702</strain>
    </source>
</reference>
<feature type="transmembrane region" description="Helical" evidence="1">
    <location>
        <begin position="187"/>
        <end position="206"/>
    </location>
</feature>
<dbReference type="EMBL" id="AP022870">
    <property type="protein sequence ID" value="BCB76153.1"/>
    <property type="molecule type" value="Genomic_DNA"/>
</dbReference>
<keyword evidence="3" id="KW-1185">Reference proteome</keyword>
<feature type="transmembrane region" description="Helical" evidence="1">
    <location>
        <begin position="227"/>
        <end position="246"/>
    </location>
</feature>
<dbReference type="AlphaFoldDB" id="A0A6F8XQQ1"/>
<feature type="transmembrane region" description="Helical" evidence="1">
    <location>
        <begin position="377"/>
        <end position="395"/>
    </location>
</feature>
<feature type="transmembrane region" description="Helical" evidence="1">
    <location>
        <begin position="401"/>
        <end position="419"/>
    </location>
</feature>
<feature type="transmembrane region" description="Helical" evidence="1">
    <location>
        <begin position="342"/>
        <end position="365"/>
    </location>
</feature>
<feature type="transmembrane region" description="Helical" evidence="1">
    <location>
        <begin position="162"/>
        <end position="181"/>
    </location>
</feature>
<proteinExistence type="predicted"/>
<reference evidence="2 3" key="1">
    <citation type="submission" date="2020-03" db="EMBL/GenBank/DDBJ databases">
        <title>Whole genome shotgun sequence of Phytohabitans flavus NBRC 107702.</title>
        <authorList>
            <person name="Komaki H."/>
            <person name="Tamura T."/>
        </authorList>
    </citation>
    <scope>NUCLEOTIDE SEQUENCE [LARGE SCALE GENOMIC DNA]</scope>
    <source>
        <strain evidence="2 3">NBRC 107702</strain>
    </source>
</reference>
<feature type="transmembrane region" description="Helical" evidence="1">
    <location>
        <begin position="128"/>
        <end position="150"/>
    </location>
</feature>
<feature type="transmembrane region" description="Helical" evidence="1">
    <location>
        <begin position="53"/>
        <end position="73"/>
    </location>
</feature>
<name>A0A6F8XQQ1_9ACTN</name>
<keyword evidence="1" id="KW-0472">Membrane</keyword>
<feature type="transmembrane region" description="Helical" evidence="1">
    <location>
        <begin position="299"/>
        <end position="322"/>
    </location>
</feature>
<keyword evidence="1" id="KW-0812">Transmembrane</keyword>
<feature type="transmembrane region" description="Helical" evidence="1">
    <location>
        <begin position="266"/>
        <end position="287"/>
    </location>
</feature>
<accession>A0A6F8XQQ1</accession>
<organism evidence="2 3">
    <name type="scientific">Phytohabitans flavus</name>
    <dbReference type="NCBI Taxonomy" id="1076124"/>
    <lineage>
        <taxon>Bacteria</taxon>
        <taxon>Bacillati</taxon>
        <taxon>Actinomycetota</taxon>
        <taxon>Actinomycetes</taxon>
        <taxon>Micromonosporales</taxon>
        <taxon>Micromonosporaceae</taxon>
    </lineage>
</organism>